<feature type="region of interest" description="Disordered" evidence="2">
    <location>
        <begin position="70"/>
        <end position="98"/>
    </location>
</feature>
<dbReference type="KEGG" id="aali:118457666"/>
<feature type="compositionally biased region" description="Basic and acidic residues" evidence="2">
    <location>
        <begin position="70"/>
        <end position="87"/>
    </location>
</feature>
<organism evidence="3 4">
    <name type="scientific">Anopheles albimanus</name>
    <name type="common">New world malaria mosquito</name>
    <dbReference type="NCBI Taxonomy" id="7167"/>
    <lineage>
        <taxon>Eukaryota</taxon>
        <taxon>Metazoa</taxon>
        <taxon>Ecdysozoa</taxon>
        <taxon>Arthropoda</taxon>
        <taxon>Hexapoda</taxon>
        <taxon>Insecta</taxon>
        <taxon>Pterygota</taxon>
        <taxon>Neoptera</taxon>
        <taxon>Endopterygota</taxon>
        <taxon>Diptera</taxon>
        <taxon>Nematocera</taxon>
        <taxon>Culicoidea</taxon>
        <taxon>Culicidae</taxon>
        <taxon>Anophelinae</taxon>
        <taxon>Anopheles</taxon>
    </lineage>
</organism>
<evidence type="ECO:0000256" key="2">
    <source>
        <dbReference type="SAM" id="MobiDB-lite"/>
    </source>
</evidence>
<dbReference type="CTD" id="33979"/>
<dbReference type="Proteomes" id="UP000069272">
    <property type="component" value="Chromosome 2L"/>
</dbReference>
<reference evidence="3 4" key="1">
    <citation type="journal article" date="2017" name="G3 (Bethesda)">
        <title>The Physical Genome Mapping of Anopheles albimanus Corrected Scaffold Misassemblies and Identified Interarm Rearrangements in Genus Anopheles.</title>
        <authorList>
            <person name="Artemov G.N."/>
            <person name="Peery A.N."/>
            <person name="Jiang X."/>
            <person name="Tu Z."/>
            <person name="Stegniy V.N."/>
            <person name="Sharakhova M.V."/>
            <person name="Sharakhov I.V."/>
        </authorList>
    </citation>
    <scope>NUCLEOTIDE SEQUENCE [LARGE SCALE GENOMIC DNA]</scope>
    <source>
        <strain evidence="3 4">ALBI9_A</strain>
    </source>
</reference>
<feature type="coiled-coil region" evidence="1">
    <location>
        <begin position="395"/>
        <end position="422"/>
    </location>
</feature>
<accession>A0A182F193</accession>
<feature type="region of interest" description="Disordered" evidence="2">
    <location>
        <begin position="441"/>
        <end position="489"/>
    </location>
</feature>
<keyword evidence="4" id="KW-1185">Reference proteome</keyword>
<protein>
    <submittedName>
        <fullName evidence="3">Uncharacterized protein</fullName>
    </submittedName>
</protein>
<feature type="region of interest" description="Disordered" evidence="2">
    <location>
        <begin position="218"/>
        <end position="243"/>
    </location>
</feature>
<feature type="compositionally biased region" description="Low complexity" evidence="2">
    <location>
        <begin position="38"/>
        <end position="49"/>
    </location>
</feature>
<dbReference type="OrthoDB" id="69711at2759"/>
<evidence type="ECO:0000256" key="1">
    <source>
        <dbReference type="SAM" id="Coils"/>
    </source>
</evidence>
<feature type="region of interest" description="Disordered" evidence="2">
    <location>
        <begin position="360"/>
        <end position="381"/>
    </location>
</feature>
<feature type="compositionally biased region" description="Polar residues" evidence="2">
    <location>
        <begin position="17"/>
        <end position="33"/>
    </location>
</feature>
<feature type="compositionally biased region" description="Polar residues" evidence="2">
    <location>
        <begin position="445"/>
        <end position="461"/>
    </location>
</feature>
<dbReference type="GeneID" id="118457666"/>
<feature type="region of interest" description="Disordered" evidence="2">
    <location>
        <begin position="524"/>
        <end position="551"/>
    </location>
</feature>
<dbReference type="AlphaFoldDB" id="A0A182F193"/>
<feature type="compositionally biased region" description="Polar residues" evidence="2">
    <location>
        <begin position="295"/>
        <end position="304"/>
    </location>
</feature>
<feature type="region of interest" description="Disordered" evidence="2">
    <location>
        <begin position="1"/>
        <end position="56"/>
    </location>
</feature>
<dbReference type="EnsemblMetazoa" id="AALB000217-RA">
    <property type="protein sequence ID" value="AALB000217-PA"/>
    <property type="gene ID" value="AALB000217"/>
</dbReference>
<dbReference type="VEuPathDB" id="VectorBase:AALB000217"/>
<feature type="region of interest" description="Disordered" evidence="2">
    <location>
        <begin position="270"/>
        <end position="332"/>
    </location>
</feature>
<dbReference type="RefSeq" id="XP_035775313.1">
    <property type="nucleotide sequence ID" value="XM_035919420.1"/>
</dbReference>
<evidence type="ECO:0000313" key="4">
    <source>
        <dbReference type="Proteomes" id="UP000069272"/>
    </source>
</evidence>
<evidence type="ECO:0000313" key="3">
    <source>
        <dbReference type="EnsemblMetazoa" id="AALB000217-PA"/>
    </source>
</evidence>
<proteinExistence type="predicted"/>
<keyword evidence="1" id="KW-0175">Coiled coil</keyword>
<feature type="compositionally biased region" description="Polar residues" evidence="2">
    <location>
        <begin position="527"/>
        <end position="537"/>
    </location>
</feature>
<name>A0A182F193_ANOAL</name>
<sequence length="717" mass="78610">MSRQNNLRDVSPKVTFGTPTPNEWKQFLRSVQNKPMEAQEANSPQSSEESSFELEESFRALLERKRREMAENLRDLSEPRENPRHETATTTAASLGDDSTFIEADSMSKISDTSFEEMEQMCALLEKANNNDVEGAAGAIVGKMGQDPLAREPSGFGDVTQLEDIDEPSGLWENTILPGIAAALSPVKRLHLLRPSTIIEESTMVGGEMRSSLETNATQDTFESAKQEATEAATGSSAVSGSDVYRTAEEDTFASSIGSYAQTTGMDSKMYSDVSESTQERSYINKAENEEEESGYSQNSTREAGSSDIEESNIIVLDSSTSEAEESVKLEEETEIMTASHMDPVNTSEEEEYHLVQQEERARSDNCNESHNLSGLDEIPDHFNDTFEETDFMMKQGMKLMAMRQQQQIAQEENQLLAHQKQHPSPAKCAAPTYVEPRHVAPSVCAQQQQSGQKLTKSRTNSDSEESTIVRPRNLTPFGRTNVKGQTLSASKLTPLGTTVSKKNTPASAGGSCKQTLFSSAGKYGAKNTQSNTSISGSFKKPISRLPQPSKLTRKFEHIQSPIGAYIKKTPQSLLQTKINCPQHDLIDKLHSEHGRDSVMSGGKSKENHNALANGALNVKGYTSSIPGKGVVSSNRAHVLDERNTLRIPGGEKMQKLLHSSPTLVIRHEGRIRYASGSSGATQKKLQSSTFEDDSLADLSVVSSDVSVRVLKDAKRY</sequence>
<reference evidence="3" key="2">
    <citation type="submission" date="2022-08" db="UniProtKB">
        <authorList>
            <consortium name="EnsemblMetazoa"/>
        </authorList>
    </citation>
    <scope>IDENTIFICATION</scope>
    <source>
        <strain evidence="3">STECLA/ALBI9_A</strain>
    </source>
</reference>
<dbReference type="VEuPathDB" id="VectorBase:AALB20_031728"/>